<keyword evidence="2" id="KW-0732">Signal</keyword>
<evidence type="ECO:0000313" key="4">
    <source>
        <dbReference type="Proteomes" id="UP000552587"/>
    </source>
</evidence>
<proteinExistence type="predicted"/>
<evidence type="ECO:0000256" key="2">
    <source>
        <dbReference type="SAM" id="SignalP"/>
    </source>
</evidence>
<evidence type="ECO:0000256" key="1">
    <source>
        <dbReference type="SAM" id="MobiDB-lite"/>
    </source>
</evidence>
<evidence type="ECO:0000313" key="3">
    <source>
        <dbReference type="EMBL" id="MBB1087701.1"/>
    </source>
</evidence>
<feature type="signal peptide" evidence="2">
    <location>
        <begin position="1"/>
        <end position="18"/>
    </location>
</feature>
<keyword evidence="4" id="KW-1185">Reference proteome</keyword>
<sequence>MRKILMGLALFVATAAVAAQAPDKTNGAIEASMLVTGTIDVEPDGSVSGHVLDKADALPAVVTAMLGEQIPKWRFEPVIVDGQAVPARVPASIRLVAREVENDRFAVHIGGAHFTAAHRGSAHGEYPIAQRTDRRAPAYPPDLLRAGAGATVYLLLKVGPDGKVEDQIAEQVNLTVVARERQMAQMRNAFARASLTAARTWTFPRPDGVEIDADGSWSVRVPVDFVVVGQEAAYGEWQAYVPGPRQANPWSDEDDGVSPETLAANGTYPVGLDGPKLLTPLQAGEG</sequence>
<name>A0A7W3U2D6_9GAMM</name>
<dbReference type="Proteomes" id="UP000552587">
    <property type="component" value="Unassembled WGS sequence"/>
</dbReference>
<reference evidence="3 4" key="1">
    <citation type="submission" date="2020-07" db="EMBL/GenBank/DDBJ databases">
        <authorList>
            <person name="Xu S."/>
            <person name="Li A."/>
        </authorList>
    </citation>
    <scope>NUCLEOTIDE SEQUENCE [LARGE SCALE GENOMIC DNA]</scope>
    <source>
        <strain evidence="3 4">SG-8</strain>
    </source>
</reference>
<comment type="caution">
    <text evidence="3">The sequence shown here is derived from an EMBL/GenBank/DDBJ whole genome shotgun (WGS) entry which is preliminary data.</text>
</comment>
<dbReference type="AlphaFoldDB" id="A0A7W3U2D6"/>
<feature type="region of interest" description="Disordered" evidence="1">
    <location>
        <begin position="245"/>
        <end position="286"/>
    </location>
</feature>
<gene>
    <name evidence="3" type="ORF">H4F99_04280</name>
</gene>
<dbReference type="RefSeq" id="WP_182668497.1">
    <property type="nucleotide sequence ID" value="NZ_JACHTE010000003.1"/>
</dbReference>
<accession>A0A7W3U2D6</accession>
<feature type="chain" id="PRO_5031122105" evidence="2">
    <location>
        <begin position="19"/>
        <end position="286"/>
    </location>
</feature>
<organism evidence="3 4">
    <name type="scientific">Marilutibacter penaei</name>
    <dbReference type="NCBI Taxonomy" id="2759900"/>
    <lineage>
        <taxon>Bacteria</taxon>
        <taxon>Pseudomonadati</taxon>
        <taxon>Pseudomonadota</taxon>
        <taxon>Gammaproteobacteria</taxon>
        <taxon>Lysobacterales</taxon>
        <taxon>Lysobacteraceae</taxon>
        <taxon>Marilutibacter</taxon>
    </lineage>
</organism>
<dbReference type="EMBL" id="JACHTE010000003">
    <property type="protein sequence ID" value="MBB1087701.1"/>
    <property type="molecule type" value="Genomic_DNA"/>
</dbReference>
<dbReference type="Gene3D" id="3.30.1150.10">
    <property type="match status" value="1"/>
</dbReference>
<protein>
    <submittedName>
        <fullName evidence="3">Protein tonB</fullName>
    </submittedName>
</protein>